<dbReference type="InterPro" id="IPR011044">
    <property type="entry name" value="Quino_amine_DH_bsu"/>
</dbReference>
<comment type="caution">
    <text evidence="1">The sequence shown here is derived from an EMBL/GenBank/DDBJ whole genome shotgun (WGS) entry which is preliminary data.</text>
</comment>
<evidence type="ECO:0000313" key="2">
    <source>
        <dbReference type="Proteomes" id="UP000281112"/>
    </source>
</evidence>
<proteinExistence type="predicted"/>
<accession>A0A3N9U815</accession>
<keyword evidence="2" id="KW-1185">Reference proteome</keyword>
<sequence length="394" mass="44808">MATQTNCVNKQTETDQLICSTPSLNTMEDVVESLYNRALEGPDSLRLLDEQQVWVDSQKEHCHDKSSCEQFFITRINQLLNQITQHPVMSLETNMTLPDVDQLDSYSKDGLVLVGAEHYQPWKRRSLLSKEFVASRPIAKVIGEDVYVFYKVTTDNYRDAIYELNLKSLYKHVVVQGKNYNIALSGDNLVIEVEPSGQNATEILKYRIGSGTAPVADATMTEFNDELTKGRTSLYRRWALSHDGKKIALTISDLQTLIHDTTLSETVKKYLTAIVDKLDKDTLQFSRTIVVYDSQAESVHIMPDILDGSETREWWKIYDIAWSEDDRTLYFDNEGQRFACIWTFDMTENQVTKIVPEHTAISAFPFMYQGKSHIVYILGNGSDAGQLMLAAPAD</sequence>
<dbReference type="Proteomes" id="UP000281112">
    <property type="component" value="Unassembled WGS sequence"/>
</dbReference>
<dbReference type="SUPFAM" id="SSF50969">
    <property type="entry name" value="YVTN repeat-like/Quinoprotein amine dehydrogenase"/>
    <property type="match status" value="1"/>
</dbReference>
<dbReference type="AlphaFoldDB" id="A0A3N9U815"/>
<evidence type="ECO:0000313" key="1">
    <source>
        <dbReference type="EMBL" id="RQW64326.1"/>
    </source>
</evidence>
<name>A0A3N9U815_9VIBR</name>
<organism evidence="1 2">
    <name type="scientific">Vibrio viridaestus</name>
    <dbReference type="NCBI Taxonomy" id="2487322"/>
    <lineage>
        <taxon>Bacteria</taxon>
        <taxon>Pseudomonadati</taxon>
        <taxon>Pseudomonadota</taxon>
        <taxon>Gammaproteobacteria</taxon>
        <taxon>Vibrionales</taxon>
        <taxon>Vibrionaceae</taxon>
        <taxon>Vibrio</taxon>
    </lineage>
</organism>
<dbReference type="EMBL" id="RJVQ01000002">
    <property type="protein sequence ID" value="RQW64326.1"/>
    <property type="molecule type" value="Genomic_DNA"/>
</dbReference>
<gene>
    <name evidence="1" type="ORF">EES38_07040</name>
</gene>
<reference evidence="1 2" key="1">
    <citation type="submission" date="2018-11" db="EMBL/GenBank/DDBJ databases">
        <title>Vibrio LJC006 sp. nov., isolated from seawater during the bloom of the enteromorpha.</title>
        <authorList>
            <person name="Liang J."/>
        </authorList>
    </citation>
    <scope>NUCLEOTIDE SEQUENCE [LARGE SCALE GENOMIC DNA]</scope>
    <source>
        <strain evidence="1 2">LJC006</strain>
    </source>
</reference>
<protein>
    <submittedName>
        <fullName evidence="1">Uncharacterized protein</fullName>
    </submittedName>
</protein>